<organism evidence="6 7">
    <name type="scientific">Dreissena polymorpha</name>
    <name type="common">Zebra mussel</name>
    <name type="synonym">Mytilus polymorpha</name>
    <dbReference type="NCBI Taxonomy" id="45954"/>
    <lineage>
        <taxon>Eukaryota</taxon>
        <taxon>Metazoa</taxon>
        <taxon>Spiralia</taxon>
        <taxon>Lophotrochozoa</taxon>
        <taxon>Mollusca</taxon>
        <taxon>Bivalvia</taxon>
        <taxon>Autobranchia</taxon>
        <taxon>Heteroconchia</taxon>
        <taxon>Euheterodonta</taxon>
        <taxon>Imparidentia</taxon>
        <taxon>Neoheterodontei</taxon>
        <taxon>Myida</taxon>
        <taxon>Dreissenoidea</taxon>
        <taxon>Dreissenidae</taxon>
        <taxon>Dreissena</taxon>
    </lineage>
</organism>
<evidence type="ECO:0000313" key="6">
    <source>
        <dbReference type="EMBL" id="KAH3708765.1"/>
    </source>
</evidence>
<dbReference type="Proteomes" id="UP000828390">
    <property type="component" value="Unassembled WGS sequence"/>
</dbReference>
<proteinExistence type="predicted"/>
<protein>
    <recommendedName>
        <fullName evidence="5">FLYWCH-type domain-containing protein</fullName>
    </recommendedName>
</protein>
<evidence type="ECO:0000256" key="4">
    <source>
        <dbReference type="SAM" id="MobiDB-lite"/>
    </source>
</evidence>
<dbReference type="Pfam" id="PF04500">
    <property type="entry name" value="FLYWCH"/>
    <property type="match status" value="1"/>
</dbReference>
<name>A0A9D3YWQ8_DREPO</name>
<keyword evidence="1" id="KW-0479">Metal-binding</keyword>
<evidence type="ECO:0000313" key="7">
    <source>
        <dbReference type="Proteomes" id="UP000828390"/>
    </source>
</evidence>
<feature type="domain" description="FLYWCH-type" evidence="5">
    <location>
        <begin position="4"/>
        <end position="63"/>
    </location>
</feature>
<evidence type="ECO:0000256" key="2">
    <source>
        <dbReference type="ARBA" id="ARBA00022771"/>
    </source>
</evidence>
<keyword evidence="3" id="KW-0862">Zinc</keyword>
<reference evidence="6" key="1">
    <citation type="journal article" date="2019" name="bioRxiv">
        <title>The Genome of the Zebra Mussel, Dreissena polymorpha: A Resource for Invasive Species Research.</title>
        <authorList>
            <person name="McCartney M.A."/>
            <person name="Auch B."/>
            <person name="Kono T."/>
            <person name="Mallez S."/>
            <person name="Zhang Y."/>
            <person name="Obille A."/>
            <person name="Becker A."/>
            <person name="Abrahante J.E."/>
            <person name="Garbe J."/>
            <person name="Badalamenti J.P."/>
            <person name="Herman A."/>
            <person name="Mangelson H."/>
            <person name="Liachko I."/>
            <person name="Sullivan S."/>
            <person name="Sone E.D."/>
            <person name="Koren S."/>
            <person name="Silverstein K.A.T."/>
            <person name="Beckman K.B."/>
            <person name="Gohl D.M."/>
        </authorList>
    </citation>
    <scope>NUCLEOTIDE SEQUENCE</scope>
    <source>
        <strain evidence="6">Duluth1</strain>
        <tissue evidence="6">Whole animal</tissue>
    </source>
</reference>
<dbReference type="AlphaFoldDB" id="A0A9D3YWQ8"/>
<evidence type="ECO:0000256" key="1">
    <source>
        <dbReference type="ARBA" id="ARBA00022723"/>
    </source>
</evidence>
<comment type="caution">
    <text evidence="6">The sequence shown here is derived from an EMBL/GenBank/DDBJ whole genome shotgun (WGS) entry which is preliminary data.</text>
</comment>
<evidence type="ECO:0000256" key="3">
    <source>
        <dbReference type="ARBA" id="ARBA00022833"/>
    </source>
</evidence>
<dbReference type="Gene3D" id="2.20.25.240">
    <property type="match status" value="1"/>
</dbReference>
<dbReference type="EMBL" id="JAIWYP010000014">
    <property type="protein sequence ID" value="KAH3708765.1"/>
    <property type="molecule type" value="Genomic_DNA"/>
</dbReference>
<accession>A0A9D3YWQ8</accession>
<reference evidence="6" key="2">
    <citation type="submission" date="2020-11" db="EMBL/GenBank/DDBJ databases">
        <authorList>
            <person name="McCartney M.A."/>
            <person name="Auch B."/>
            <person name="Kono T."/>
            <person name="Mallez S."/>
            <person name="Becker A."/>
            <person name="Gohl D.M."/>
            <person name="Silverstein K.A.T."/>
            <person name="Koren S."/>
            <person name="Bechman K.B."/>
            <person name="Herman A."/>
            <person name="Abrahante J.E."/>
            <person name="Garbe J."/>
        </authorList>
    </citation>
    <scope>NUCLEOTIDE SEQUENCE</scope>
    <source>
        <strain evidence="6">Duluth1</strain>
        <tissue evidence="6">Whole animal</tissue>
    </source>
</reference>
<sequence>MEIITTSAGKKRLAHNGFVYTKKKTSKSTIRWECSQRAANSCKGAVVTDINMTTINSTTTHNHEGDQFHVEAMKLREDILSTATANRGQPGQIIADKLITRPVEVRAAIGKTESLKRAIRRKKRGVVPVEPAGSVGIPHPLPPQYTTTQPEGDKSFLIYDNAFTDARLLVFASDTGLRLLGMAETWLCDGTHSTAPKHI</sequence>
<keyword evidence="2" id="KW-0863">Zinc-finger</keyword>
<evidence type="ECO:0000259" key="5">
    <source>
        <dbReference type="Pfam" id="PF04500"/>
    </source>
</evidence>
<dbReference type="InterPro" id="IPR007588">
    <property type="entry name" value="Znf_FLYWCH"/>
</dbReference>
<keyword evidence="7" id="KW-1185">Reference proteome</keyword>
<dbReference type="GO" id="GO:0008270">
    <property type="term" value="F:zinc ion binding"/>
    <property type="evidence" value="ECO:0007669"/>
    <property type="project" value="UniProtKB-KW"/>
</dbReference>
<gene>
    <name evidence="6" type="ORF">DPMN_068224</name>
</gene>
<feature type="region of interest" description="Disordered" evidence="4">
    <location>
        <begin position="130"/>
        <end position="149"/>
    </location>
</feature>